<dbReference type="GO" id="GO:0005829">
    <property type="term" value="C:cytosol"/>
    <property type="evidence" value="ECO:0007669"/>
    <property type="project" value="TreeGrafter"/>
</dbReference>
<dbReference type="PANTHER" id="PTHR31088">
    <property type="entry name" value="MEMBRANE-ASSOCIATED PROTEIN VIPP1, CHLOROPLASTIC"/>
    <property type="match status" value="1"/>
</dbReference>
<dbReference type="EMBL" id="CP071793">
    <property type="protein sequence ID" value="QTD52557.1"/>
    <property type="molecule type" value="Genomic_DNA"/>
</dbReference>
<reference evidence="3" key="1">
    <citation type="submission" date="2021-03" db="EMBL/GenBank/DDBJ databases">
        <title>Acanthopleuribacteraceae sp. M133.</title>
        <authorList>
            <person name="Wang G."/>
        </authorList>
    </citation>
    <scope>NUCLEOTIDE SEQUENCE</scope>
    <source>
        <strain evidence="3">M133</strain>
    </source>
</reference>
<dbReference type="Pfam" id="PF04012">
    <property type="entry name" value="PspA_IM30"/>
    <property type="match status" value="1"/>
</dbReference>
<keyword evidence="4" id="KW-1185">Reference proteome</keyword>
<evidence type="ECO:0000313" key="3">
    <source>
        <dbReference type="EMBL" id="QTD52557.1"/>
    </source>
</evidence>
<evidence type="ECO:0000256" key="2">
    <source>
        <dbReference type="SAM" id="MobiDB-lite"/>
    </source>
</evidence>
<comment type="similarity">
    <text evidence="1">Belongs to the PspA/Vipp/IM30 family.</text>
</comment>
<dbReference type="Proteomes" id="UP000663929">
    <property type="component" value="Chromosome"/>
</dbReference>
<proteinExistence type="inferred from homology"/>
<feature type="region of interest" description="Disordered" evidence="2">
    <location>
        <begin position="196"/>
        <end position="220"/>
    </location>
</feature>
<dbReference type="KEGG" id="scor:J3U87_08795"/>
<feature type="compositionally biased region" description="Basic residues" evidence="2">
    <location>
        <begin position="211"/>
        <end position="220"/>
    </location>
</feature>
<gene>
    <name evidence="3" type="ORF">J3U87_08795</name>
</gene>
<accession>A0A8A4TT48</accession>
<sequence>MGIFSRLGEIINANINAMLDKAEDPNKMVKLMINEMEDTLTEIKSSAAEVIAERIRVVRGLDSLREKEANWEAKAELAVSKGRDDLARDALEQKLMYRRQAKEVAQRLSGLEEMVRQYQSDIERLESQLQSAFARQRELEAKRKRLHHRQRADSYFNTRDAYARFEAFNRQMDRLEAENEVQGFAQNNSSLEQKFAELEQSGEVEEELAKLKKRKPIEKA</sequence>
<dbReference type="InterPro" id="IPR007157">
    <property type="entry name" value="PspA_VIPP1"/>
</dbReference>
<evidence type="ECO:0000313" key="4">
    <source>
        <dbReference type="Proteomes" id="UP000663929"/>
    </source>
</evidence>
<protein>
    <submittedName>
        <fullName evidence="3">PspA/IM30 family protein</fullName>
    </submittedName>
</protein>
<dbReference type="GO" id="GO:0009271">
    <property type="term" value="P:phage shock"/>
    <property type="evidence" value="ECO:0007669"/>
    <property type="project" value="TreeGrafter"/>
</dbReference>
<evidence type="ECO:0000256" key="1">
    <source>
        <dbReference type="ARBA" id="ARBA00043985"/>
    </source>
</evidence>
<dbReference type="AlphaFoldDB" id="A0A8A4TT48"/>
<dbReference type="PANTHER" id="PTHR31088:SF6">
    <property type="entry name" value="PHAGE SHOCK PROTEIN A"/>
    <property type="match status" value="1"/>
</dbReference>
<dbReference type="RefSeq" id="WP_237382663.1">
    <property type="nucleotide sequence ID" value="NZ_CP071793.1"/>
</dbReference>
<organism evidence="3 4">
    <name type="scientific">Sulfidibacter corallicola</name>
    <dbReference type="NCBI Taxonomy" id="2818388"/>
    <lineage>
        <taxon>Bacteria</taxon>
        <taxon>Pseudomonadati</taxon>
        <taxon>Acidobacteriota</taxon>
        <taxon>Holophagae</taxon>
        <taxon>Acanthopleuribacterales</taxon>
        <taxon>Acanthopleuribacteraceae</taxon>
        <taxon>Sulfidibacter</taxon>
    </lineage>
</organism>
<name>A0A8A4TT48_SULCO</name>